<dbReference type="EMBL" id="JACDXW010000005">
    <property type="protein sequence ID" value="MCB5364084.1"/>
    <property type="molecule type" value="Genomic_DNA"/>
</dbReference>
<dbReference type="Proteomes" id="UP000776983">
    <property type="component" value="Unassembled WGS sequence"/>
</dbReference>
<keyword evidence="3" id="KW-1185">Reference proteome</keyword>
<evidence type="ECO:0000256" key="1">
    <source>
        <dbReference type="SAM" id="Phobius"/>
    </source>
</evidence>
<keyword evidence="1" id="KW-0812">Transmembrane</keyword>
<reference evidence="2 3" key="1">
    <citation type="submission" date="2020-07" db="EMBL/GenBank/DDBJ databases">
        <title>Pusillimonas sp. nov., isolated from poultry manure in Taiwan.</title>
        <authorList>
            <person name="Lin S.-Y."/>
            <person name="Tang Y.-S."/>
            <person name="Young C.-C."/>
        </authorList>
    </citation>
    <scope>NUCLEOTIDE SEQUENCE [LARGE SCALE GENOMIC DNA]</scope>
    <source>
        <strain evidence="2 3">CC-YST705</strain>
    </source>
</reference>
<feature type="transmembrane region" description="Helical" evidence="1">
    <location>
        <begin position="31"/>
        <end position="47"/>
    </location>
</feature>
<dbReference type="RefSeq" id="WP_226954462.1">
    <property type="nucleotide sequence ID" value="NZ_JACDXW010000005.1"/>
</dbReference>
<organism evidence="2 3">
    <name type="scientific">Mesopusillimonas faecipullorum</name>
    <dbReference type="NCBI Taxonomy" id="2755040"/>
    <lineage>
        <taxon>Bacteria</taxon>
        <taxon>Pseudomonadati</taxon>
        <taxon>Pseudomonadota</taxon>
        <taxon>Betaproteobacteria</taxon>
        <taxon>Burkholderiales</taxon>
        <taxon>Alcaligenaceae</taxon>
        <taxon>Mesopusillimonas</taxon>
    </lineage>
</organism>
<evidence type="ECO:0000313" key="3">
    <source>
        <dbReference type="Proteomes" id="UP000776983"/>
    </source>
</evidence>
<feature type="transmembrane region" description="Helical" evidence="1">
    <location>
        <begin position="7"/>
        <end position="25"/>
    </location>
</feature>
<accession>A0ABS8CE35</accession>
<name>A0ABS8CE35_9BURK</name>
<sequence>MFFGNNTIMVAFVVGVVLIFIGVGFRDRNPGMILLGLGFLAVLYALVRKAIEIFGGA</sequence>
<gene>
    <name evidence="2" type="ORF">H0484_10045</name>
</gene>
<comment type="caution">
    <text evidence="2">The sequence shown here is derived from an EMBL/GenBank/DDBJ whole genome shotgun (WGS) entry which is preliminary data.</text>
</comment>
<proteinExistence type="predicted"/>
<keyword evidence="1" id="KW-1133">Transmembrane helix</keyword>
<evidence type="ECO:0000313" key="2">
    <source>
        <dbReference type="EMBL" id="MCB5364084.1"/>
    </source>
</evidence>
<keyword evidence="1" id="KW-0472">Membrane</keyword>
<protein>
    <submittedName>
        <fullName evidence="2">Uncharacterized protein</fullName>
    </submittedName>
</protein>